<reference evidence="1" key="1">
    <citation type="submission" date="2012-01" db="EMBL/GenBank/DDBJ databases">
        <title>The Genome Sequence of Treponema denticola H-22.</title>
        <authorList>
            <consortium name="The Broad Institute Genome Sequencing Platform"/>
            <person name="Earl A."/>
            <person name="Ward D."/>
            <person name="Feldgarden M."/>
            <person name="Gevers D."/>
            <person name="Blanton J.M."/>
            <person name="Fenno C.J."/>
            <person name="Baranova O.V."/>
            <person name="Mathney J."/>
            <person name="Dewhirst F.E."/>
            <person name="Izard J."/>
            <person name="Young S.K."/>
            <person name="Zeng Q."/>
            <person name="Gargeya S."/>
            <person name="Fitzgerald M."/>
            <person name="Haas B."/>
            <person name="Abouelleil A."/>
            <person name="Alvarado L."/>
            <person name="Arachchi H.M."/>
            <person name="Berlin A."/>
            <person name="Chapman S.B."/>
            <person name="Gearin G."/>
            <person name="Goldberg J."/>
            <person name="Griggs A."/>
            <person name="Gujja S."/>
            <person name="Hansen M."/>
            <person name="Heiman D."/>
            <person name="Howarth C."/>
            <person name="Larimer J."/>
            <person name="Lui A."/>
            <person name="MacDonald P.J.P."/>
            <person name="McCowen C."/>
            <person name="Montmayeur A."/>
            <person name="Murphy C."/>
            <person name="Neiman D."/>
            <person name="Pearson M."/>
            <person name="Priest M."/>
            <person name="Roberts A."/>
            <person name="Saif S."/>
            <person name="Shea T."/>
            <person name="Sisk P."/>
            <person name="Stolte C."/>
            <person name="Sykes S."/>
            <person name="Wortman J."/>
            <person name="Nusbaum C."/>
            <person name="Birren B."/>
        </authorList>
    </citation>
    <scope>NUCLEOTIDE SEQUENCE [LARGE SCALE GENOMIC DNA]</scope>
    <source>
        <strain evidence="1">H-22</strain>
    </source>
</reference>
<evidence type="ECO:0008006" key="2">
    <source>
        <dbReference type="Google" id="ProtNLM"/>
    </source>
</evidence>
<dbReference type="Proteomes" id="UP000011705">
    <property type="component" value="Chromosome"/>
</dbReference>
<dbReference type="PATRIC" id="fig|999432.5.peg.1739"/>
<comment type="caution">
    <text evidence="1">The sequence shown here is derived from an EMBL/GenBank/DDBJ whole genome shotgun (WGS) entry which is preliminary data.</text>
</comment>
<dbReference type="GeneID" id="2741447"/>
<dbReference type="AlphaFoldDB" id="A0A0E2E4U8"/>
<dbReference type="EMBL" id="AGDV01000012">
    <property type="protein sequence ID" value="EMB33316.1"/>
    <property type="molecule type" value="Genomic_DNA"/>
</dbReference>
<name>A0A0E2E4U8_TREDN</name>
<dbReference type="PANTHER" id="PTHR36849">
    <property type="entry name" value="CYTOPLASMIC PROTEIN-RELATED"/>
    <property type="match status" value="1"/>
</dbReference>
<sequence>MGKLLWKRVYDLPEKGDGFRILADRLWPRGISKEKACISEWAKEITPSSGLRQAYHRSEIDYKTFSELYAKELVQNPCTKDFTDKIKAELKNRNVTVLYANKDVEQSHIPVLQRFIEKVLNG</sequence>
<dbReference type="PANTHER" id="PTHR36849:SF1">
    <property type="entry name" value="CYTOPLASMIC PROTEIN"/>
    <property type="match status" value="1"/>
</dbReference>
<proteinExistence type="predicted"/>
<dbReference type="RefSeq" id="WP_002681167.1">
    <property type="nucleotide sequence ID" value="NZ_CM001795.1"/>
</dbReference>
<gene>
    <name evidence="1" type="ORF">HMPREF9726_01677</name>
</gene>
<evidence type="ECO:0000313" key="1">
    <source>
        <dbReference type="EMBL" id="EMB33316.1"/>
    </source>
</evidence>
<accession>A0A0E2E4U8</accession>
<protein>
    <recommendedName>
        <fullName evidence="2">DUF488 domain-containing protein</fullName>
    </recommendedName>
</protein>
<dbReference type="HOGENOM" id="CLU_137928_1_0_12"/>
<dbReference type="InterPro" id="IPR052552">
    <property type="entry name" value="YeaO-like"/>
</dbReference>
<organism evidence="1">
    <name type="scientific">Treponema denticola H-22</name>
    <dbReference type="NCBI Taxonomy" id="999432"/>
    <lineage>
        <taxon>Bacteria</taxon>
        <taxon>Pseudomonadati</taxon>
        <taxon>Spirochaetota</taxon>
        <taxon>Spirochaetia</taxon>
        <taxon>Spirochaetales</taxon>
        <taxon>Treponemataceae</taxon>
        <taxon>Treponema</taxon>
    </lineage>
</organism>
<dbReference type="Pfam" id="PF22752">
    <property type="entry name" value="DUF488-N3i"/>
    <property type="match status" value="1"/>
</dbReference>